<dbReference type="PANTHER" id="PTHR11351:SF31">
    <property type="entry name" value="DESATURASE 1, ISOFORM A-RELATED"/>
    <property type="match status" value="1"/>
</dbReference>
<feature type="transmembrane region" description="Helical" evidence="11">
    <location>
        <begin position="43"/>
        <end position="68"/>
    </location>
</feature>
<dbReference type="PRINTS" id="PR00075">
    <property type="entry name" value="FACDDSATRASE"/>
</dbReference>
<evidence type="ECO:0000256" key="4">
    <source>
        <dbReference type="ARBA" id="ARBA00022692"/>
    </source>
</evidence>
<evidence type="ECO:0008006" key="14">
    <source>
        <dbReference type="Google" id="ProtNLM"/>
    </source>
</evidence>
<evidence type="ECO:0000256" key="5">
    <source>
        <dbReference type="ARBA" id="ARBA00022832"/>
    </source>
</evidence>
<evidence type="ECO:0000256" key="10">
    <source>
        <dbReference type="ARBA" id="ARBA00023160"/>
    </source>
</evidence>
<evidence type="ECO:0000256" key="3">
    <source>
        <dbReference type="ARBA" id="ARBA00022516"/>
    </source>
</evidence>
<dbReference type="PANTHER" id="PTHR11351">
    <property type="entry name" value="ACYL-COA DESATURASE"/>
    <property type="match status" value="1"/>
</dbReference>
<keyword evidence="8" id="KW-0443">Lipid metabolism</keyword>
<gene>
    <name evidence="12" type="ORF">RJJ65_34765</name>
</gene>
<comment type="subcellular location">
    <subcellularLocation>
        <location evidence="1">Membrane</location>
        <topology evidence="1">Multi-pass membrane protein</topology>
    </subcellularLocation>
</comment>
<evidence type="ECO:0000256" key="8">
    <source>
        <dbReference type="ARBA" id="ARBA00023098"/>
    </source>
</evidence>
<keyword evidence="7" id="KW-0560">Oxidoreductase</keyword>
<keyword evidence="3" id="KW-0444">Lipid biosynthesis</keyword>
<dbReference type="GO" id="GO:0016717">
    <property type="term" value="F:oxidoreductase activity, acting on paired donors, with oxidation of a pair of donors resulting in the reduction of molecular oxygen to two molecules of water"/>
    <property type="evidence" value="ECO:0007669"/>
    <property type="project" value="InterPro"/>
</dbReference>
<proteinExistence type="inferred from homology"/>
<evidence type="ECO:0000256" key="6">
    <source>
        <dbReference type="ARBA" id="ARBA00022989"/>
    </source>
</evidence>
<keyword evidence="9 11" id="KW-0472">Membrane</keyword>
<evidence type="ECO:0000256" key="2">
    <source>
        <dbReference type="ARBA" id="ARBA00008749"/>
    </source>
</evidence>
<sequence>MMKQVLWRWFDSWAIDAPAQPSERGSASASEYVQDRNVDWFRIIPFVALHVACLSALWVGVSAFALWVMRGFYLLRMFAITGFYHRYFAHKTFQTSRVLQFIFGLIGTMSSQRGPLWWAAHHRHHHRHADEAEDLHSPKHGFLYSHMGWFLNKQNFA</sequence>
<comment type="caution">
    <text evidence="12">The sequence shown here is derived from an EMBL/GenBank/DDBJ whole genome shotgun (WGS) entry which is preliminary data.</text>
</comment>
<dbReference type="GO" id="GO:0006633">
    <property type="term" value="P:fatty acid biosynthetic process"/>
    <property type="evidence" value="ECO:0007669"/>
    <property type="project" value="UniProtKB-KW"/>
</dbReference>
<evidence type="ECO:0000256" key="9">
    <source>
        <dbReference type="ARBA" id="ARBA00023136"/>
    </source>
</evidence>
<evidence type="ECO:0000313" key="13">
    <source>
        <dbReference type="Proteomes" id="UP001268610"/>
    </source>
</evidence>
<keyword evidence="6 11" id="KW-1133">Transmembrane helix</keyword>
<keyword evidence="4 11" id="KW-0812">Transmembrane</keyword>
<evidence type="ECO:0000313" key="12">
    <source>
        <dbReference type="EMBL" id="MDR9777697.1"/>
    </source>
</evidence>
<keyword evidence="5" id="KW-0276">Fatty acid metabolism</keyword>
<evidence type="ECO:0000256" key="11">
    <source>
        <dbReference type="SAM" id="Phobius"/>
    </source>
</evidence>
<name>A0AAJ2GXE7_9HYPH</name>
<evidence type="ECO:0000256" key="7">
    <source>
        <dbReference type="ARBA" id="ARBA00023002"/>
    </source>
</evidence>
<protein>
    <recommendedName>
        <fullName evidence="14">Acyl-CoA desaturase</fullName>
    </recommendedName>
</protein>
<organism evidence="12 13">
    <name type="scientific">Rhizobium hidalgonense</name>
    <dbReference type="NCBI Taxonomy" id="1538159"/>
    <lineage>
        <taxon>Bacteria</taxon>
        <taxon>Pseudomonadati</taxon>
        <taxon>Pseudomonadota</taxon>
        <taxon>Alphaproteobacteria</taxon>
        <taxon>Hyphomicrobiales</taxon>
        <taxon>Rhizobiaceae</taxon>
        <taxon>Rhizobium/Agrobacterium group</taxon>
        <taxon>Rhizobium</taxon>
    </lineage>
</organism>
<evidence type="ECO:0000256" key="1">
    <source>
        <dbReference type="ARBA" id="ARBA00004141"/>
    </source>
</evidence>
<reference evidence="12" key="1">
    <citation type="submission" date="2023-04" db="EMBL/GenBank/DDBJ databases">
        <title>Genomic characterization of faba bean (Vicia faba) microsymbionts in Mexican soils.</title>
        <authorList>
            <person name="Rivera Orduna F.N."/>
            <person name="Guevara-Luna J."/>
            <person name="Yan J."/>
            <person name="Arroyo-Herrera I."/>
            <person name="Li Y."/>
            <person name="Vasquez-Murrieta M.S."/>
            <person name="Wang E.T."/>
        </authorList>
    </citation>
    <scope>NUCLEOTIDE SEQUENCE</scope>
    <source>
        <strain evidence="12">CH26</strain>
    </source>
</reference>
<accession>A0AAJ2GXE7</accession>
<dbReference type="InterPro" id="IPR015876">
    <property type="entry name" value="Acyl-CoA_DS"/>
</dbReference>
<feature type="non-terminal residue" evidence="12">
    <location>
        <position position="157"/>
    </location>
</feature>
<dbReference type="AlphaFoldDB" id="A0AAJ2GXE7"/>
<comment type="similarity">
    <text evidence="2">Belongs to the fatty acid desaturase type 2 family.</text>
</comment>
<dbReference type="Proteomes" id="UP001268610">
    <property type="component" value="Unassembled WGS sequence"/>
</dbReference>
<dbReference type="EMBL" id="JAVLSF010000116">
    <property type="protein sequence ID" value="MDR9777697.1"/>
    <property type="molecule type" value="Genomic_DNA"/>
</dbReference>
<keyword evidence="10" id="KW-0275">Fatty acid biosynthesis</keyword>
<dbReference type="GO" id="GO:0016020">
    <property type="term" value="C:membrane"/>
    <property type="evidence" value="ECO:0007669"/>
    <property type="project" value="UniProtKB-SubCell"/>
</dbReference>